<dbReference type="EMBL" id="ASQP01000265">
    <property type="protein sequence ID" value="OMI37797.1"/>
    <property type="molecule type" value="Genomic_DNA"/>
</dbReference>
<dbReference type="SMART" id="SM00418">
    <property type="entry name" value="HTH_ARSR"/>
    <property type="match status" value="1"/>
</dbReference>
<evidence type="ECO:0000313" key="3">
    <source>
        <dbReference type="Proteomes" id="UP000186168"/>
    </source>
</evidence>
<dbReference type="STRING" id="67365.GCA_001704635_02968"/>
<dbReference type="RefSeq" id="WP_065958657.1">
    <property type="nucleotide sequence ID" value="NZ_ASQP01000265.1"/>
</dbReference>
<dbReference type="GO" id="GO:0003700">
    <property type="term" value="F:DNA-binding transcription factor activity"/>
    <property type="evidence" value="ECO:0007669"/>
    <property type="project" value="InterPro"/>
</dbReference>
<dbReference type="InterPro" id="IPR036388">
    <property type="entry name" value="WH-like_DNA-bd_sf"/>
</dbReference>
<sequence length="259" mass="27871">MASPDAPDPGPARDADIARAAAAIADPSRARVLRALAEGRALPASVLAAEAGVSASTVSGHLALLLESGVVRVEPHGRHRYYRLAGPAVAEALEALARISPPLPVTSLREAGHAHALRRARTCYDHVAGRLGVTLMAALLERGCLEGGDGRFDPGTAQRDRLSAPGQDVTYRLTASGREELAAFGVDADRLRGRRPLIRYCVDWTEQRHHLAGALGAALTDRLFERDWIRRGTRRRVVLLTDAGRTGLERVFGVRPPWD</sequence>
<dbReference type="Gene3D" id="1.10.10.10">
    <property type="entry name" value="Winged helix-like DNA-binding domain superfamily/Winged helix DNA-binding domain"/>
    <property type="match status" value="1"/>
</dbReference>
<proteinExistence type="predicted"/>
<dbReference type="PRINTS" id="PR00778">
    <property type="entry name" value="HTHARSR"/>
</dbReference>
<comment type="caution">
    <text evidence="2">The sequence shown here is derived from an EMBL/GenBank/DDBJ whole genome shotgun (WGS) entry which is preliminary data.</text>
</comment>
<dbReference type="Proteomes" id="UP000186168">
    <property type="component" value="Unassembled WGS sequence"/>
</dbReference>
<dbReference type="PROSITE" id="PS50987">
    <property type="entry name" value="HTH_ARSR_2"/>
    <property type="match status" value="1"/>
</dbReference>
<organism evidence="2 3">
    <name type="scientific">Streptomyces sparsogenes DSM 40356</name>
    <dbReference type="NCBI Taxonomy" id="1331668"/>
    <lineage>
        <taxon>Bacteria</taxon>
        <taxon>Bacillati</taxon>
        <taxon>Actinomycetota</taxon>
        <taxon>Actinomycetes</taxon>
        <taxon>Kitasatosporales</taxon>
        <taxon>Streptomycetaceae</taxon>
        <taxon>Streptomyces</taxon>
    </lineage>
</organism>
<dbReference type="GeneID" id="96741746"/>
<dbReference type="GO" id="GO:0097063">
    <property type="term" value="F:cadmium ion sensor activity"/>
    <property type="evidence" value="ECO:0007669"/>
    <property type="project" value="TreeGrafter"/>
</dbReference>
<protein>
    <submittedName>
        <fullName evidence="2">Regulatory protein ArsR</fullName>
    </submittedName>
</protein>
<dbReference type="PANTHER" id="PTHR39168:SF1">
    <property type="entry name" value="TRANSCRIPTIONAL REGULATORY PROTEIN"/>
    <property type="match status" value="1"/>
</dbReference>
<name>A0A1R1SHR8_9ACTN</name>
<keyword evidence="3" id="KW-1185">Reference proteome</keyword>
<dbReference type="Pfam" id="PF12840">
    <property type="entry name" value="HTH_20"/>
    <property type="match status" value="1"/>
</dbReference>
<dbReference type="InterPro" id="IPR001845">
    <property type="entry name" value="HTH_ArsR_DNA-bd_dom"/>
</dbReference>
<dbReference type="SUPFAM" id="SSF46785">
    <property type="entry name" value="Winged helix' DNA-binding domain"/>
    <property type="match status" value="1"/>
</dbReference>
<evidence type="ECO:0000259" key="1">
    <source>
        <dbReference type="PROSITE" id="PS50987"/>
    </source>
</evidence>
<accession>A0A1R1SHR8</accession>
<dbReference type="GO" id="GO:0003677">
    <property type="term" value="F:DNA binding"/>
    <property type="evidence" value="ECO:0007669"/>
    <property type="project" value="TreeGrafter"/>
</dbReference>
<dbReference type="GO" id="GO:0010288">
    <property type="term" value="P:response to lead ion"/>
    <property type="evidence" value="ECO:0007669"/>
    <property type="project" value="TreeGrafter"/>
</dbReference>
<gene>
    <name evidence="2" type="ORF">SPAR_19263</name>
</gene>
<feature type="domain" description="HTH arsR-type" evidence="1">
    <location>
        <begin position="9"/>
        <end position="104"/>
    </location>
</feature>
<dbReference type="InterPro" id="IPR011991">
    <property type="entry name" value="ArsR-like_HTH"/>
</dbReference>
<dbReference type="CDD" id="cd00090">
    <property type="entry name" value="HTH_ARSR"/>
    <property type="match status" value="1"/>
</dbReference>
<dbReference type="NCBIfam" id="NF033788">
    <property type="entry name" value="HTH_metalloreg"/>
    <property type="match status" value="1"/>
</dbReference>
<dbReference type="InterPro" id="IPR052543">
    <property type="entry name" value="HTH_Metal-responsive_Reg"/>
</dbReference>
<dbReference type="GO" id="GO:0046686">
    <property type="term" value="P:response to cadmium ion"/>
    <property type="evidence" value="ECO:0007669"/>
    <property type="project" value="TreeGrafter"/>
</dbReference>
<evidence type="ECO:0000313" key="2">
    <source>
        <dbReference type="EMBL" id="OMI37797.1"/>
    </source>
</evidence>
<dbReference type="GO" id="GO:0032791">
    <property type="term" value="F:lead ion binding"/>
    <property type="evidence" value="ECO:0007669"/>
    <property type="project" value="TreeGrafter"/>
</dbReference>
<dbReference type="InterPro" id="IPR036390">
    <property type="entry name" value="WH_DNA-bd_sf"/>
</dbReference>
<dbReference type="AlphaFoldDB" id="A0A1R1SHR8"/>
<dbReference type="PANTHER" id="PTHR39168">
    <property type="entry name" value="TRANSCRIPTIONAL REGULATOR-RELATED"/>
    <property type="match status" value="1"/>
</dbReference>
<reference evidence="2 3" key="1">
    <citation type="submission" date="2013-05" db="EMBL/GenBank/DDBJ databases">
        <title>Genome sequence of Streptomyces sparsogenes DSM 40356.</title>
        <authorList>
            <person name="Coyne S."/>
            <person name="Seebeck F.P."/>
        </authorList>
    </citation>
    <scope>NUCLEOTIDE SEQUENCE [LARGE SCALE GENOMIC DNA]</scope>
    <source>
        <strain evidence="2 3">DSM 40356</strain>
    </source>
</reference>